<feature type="transmembrane region" description="Helical" evidence="1">
    <location>
        <begin position="7"/>
        <end position="28"/>
    </location>
</feature>
<evidence type="ECO:0000313" key="2">
    <source>
        <dbReference type="EMBL" id="MBU9714094.1"/>
    </source>
</evidence>
<gene>
    <name evidence="2" type="ORF">KS419_20365</name>
</gene>
<reference evidence="2 3" key="1">
    <citation type="submission" date="2021-06" db="EMBL/GenBank/DDBJ databases">
        <title>Bacillus sp. RD4P76, an endophyte from a halophyte.</title>
        <authorList>
            <person name="Sun J.-Q."/>
        </authorList>
    </citation>
    <scope>NUCLEOTIDE SEQUENCE [LARGE SCALE GENOMIC DNA]</scope>
    <source>
        <strain evidence="2 3">CGMCC 1.15917</strain>
    </source>
</reference>
<proteinExistence type="predicted"/>
<protein>
    <submittedName>
        <fullName evidence="2">Uncharacterized protein</fullName>
    </submittedName>
</protein>
<organism evidence="2 3">
    <name type="scientific">Evansella tamaricis</name>
    <dbReference type="NCBI Taxonomy" id="2069301"/>
    <lineage>
        <taxon>Bacteria</taxon>
        <taxon>Bacillati</taxon>
        <taxon>Bacillota</taxon>
        <taxon>Bacilli</taxon>
        <taxon>Bacillales</taxon>
        <taxon>Bacillaceae</taxon>
        <taxon>Evansella</taxon>
    </lineage>
</organism>
<dbReference type="EMBL" id="JAHQCS010000163">
    <property type="protein sequence ID" value="MBU9714094.1"/>
    <property type="molecule type" value="Genomic_DNA"/>
</dbReference>
<keyword evidence="3" id="KW-1185">Reference proteome</keyword>
<evidence type="ECO:0000256" key="1">
    <source>
        <dbReference type="SAM" id="Phobius"/>
    </source>
</evidence>
<keyword evidence="1" id="KW-1133">Transmembrane helix</keyword>
<comment type="caution">
    <text evidence="2">The sequence shown here is derived from an EMBL/GenBank/DDBJ whole genome shotgun (WGS) entry which is preliminary data.</text>
</comment>
<evidence type="ECO:0000313" key="3">
    <source>
        <dbReference type="Proteomes" id="UP000784880"/>
    </source>
</evidence>
<keyword evidence="1" id="KW-0472">Membrane</keyword>
<dbReference type="Proteomes" id="UP000784880">
    <property type="component" value="Unassembled WGS sequence"/>
</dbReference>
<sequence length="59" mass="6487">MTRKEKGLYLGAGFLIGLGLGLVSFSTIKLTNIGNVDKFIIVNLNDQPVHQELEKNEKA</sequence>
<dbReference type="RefSeq" id="WP_217068416.1">
    <property type="nucleotide sequence ID" value="NZ_JAHQCS010000163.1"/>
</dbReference>
<name>A0ABS6JK72_9BACI</name>
<keyword evidence="1" id="KW-0812">Transmembrane</keyword>
<accession>A0ABS6JK72</accession>